<accession>A0A8P4G9K3</accession>
<proteinExistence type="predicted"/>
<evidence type="ECO:0000259" key="1">
    <source>
        <dbReference type="Pfam" id="PF00078"/>
    </source>
</evidence>
<dbReference type="Ensembl" id="ENSDLAT00005081099.1">
    <property type="protein sequence ID" value="ENSDLAP00005083088.1"/>
    <property type="gene ID" value="ENSDLAG00005034340.1"/>
</dbReference>
<dbReference type="InterPro" id="IPR000477">
    <property type="entry name" value="RT_dom"/>
</dbReference>
<dbReference type="SUPFAM" id="SSF56672">
    <property type="entry name" value="DNA/RNA polymerases"/>
    <property type="match status" value="1"/>
</dbReference>
<evidence type="ECO:0000313" key="4">
    <source>
        <dbReference type="Proteomes" id="UP000694389"/>
    </source>
</evidence>
<sequence length="681" mass="77971">MQCNMTSQRQIHRAPGSVSFISWNIRGMGNTVKRNKIFCHLRSFDPDIIFLQETHLKVNSHTRLRNSWIGQVYHSNFNHNSRGVAILFRKGVQFSHTKTIQDPSGKFIILIGKLYKSPIILVNIYGPNWDDPQFFTKVISSLTDVDTHQLIIAGDLNCVLHPQLDRSNPKPGSQLSKSGGVLDSFMHSYNLADPWRKLNPDSKQFSFFSPVHKSYSRIDYFLINNNLLPYVTNSQYHSIVVSDHSPVQLDIHFPENVRPRRTCRLDPSLLLCPEFKTFVAGQIDLFFEINDCPDISRCTLWESHKAYIRGQIISYTAHKNKEHNKRLVEIEQSIADIDKKCSAHSTSELHKERILLQMEYNNLSTHKVVSNLLKTKQKFYEHGEKAGRMLAHQLRQSTSNSQIPEINIAPGVTTSDPNLINCQFKKYYSNLYLSDADTNPAKIQSFLDSLDAPTLNPDIQSSLDQPFTANEIQTAINSMQSGRTPGPDGYPIEYYKTFSSRLVPLLKSMYDETLEAGCLPPTLTQATISLILKKDKNPLDCSSYRPISLLCCDYTILTKALANRLNDVIPTLIHQDQTGFIPGQQPFFNLRRLFNVMYSTHSTQQPEVILSLNAEKAFDRIEWEYLHAVMKKFGFGETFRNWIKILYSCPMSAVKTNQHQHISHYIKARVRAAVCHHFCLT</sequence>
<dbReference type="CDD" id="cd01650">
    <property type="entry name" value="RT_nLTR_like"/>
    <property type="match status" value="1"/>
</dbReference>
<reference evidence="3" key="1">
    <citation type="submission" date="2025-05" db="UniProtKB">
        <authorList>
            <consortium name="Ensembl"/>
        </authorList>
    </citation>
    <scope>IDENTIFICATION</scope>
</reference>
<name>A0A8P4G9K3_DICLA</name>
<keyword evidence="4" id="KW-1185">Reference proteome</keyword>
<evidence type="ECO:0008006" key="5">
    <source>
        <dbReference type="Google" id="ProtNLM"/>
    </source>
</evidence>
<dbReference type="Ensembl" id="ENSDLAT00005076006.1">
    <property type="protein sequence ID" value="ENSDLAP00005070017.1"/>
    <property type="gene ID" value="ENSDLAG00005034340.1"/>
</dbReference>
<dbReference type="Proteomes" id="UP000694389">
    <property type="component" value="Unassembled WGS sequence"/>
</dbReference>
<evidence type="ECO:0000259" key="2">
    <source>
        <dbReference type="Pfam" id="PF03372"/>
    </source>
</evidence>
<dbReference type="PANTHER" id="PTHR19446">
    <property type="entry name" value="REVERSE TRANSCRIPTASES"/>
    <property type="match status" value="1"/>
</dbReference>
<dbReference type="GeneTree" id="ENSGT00940000175371"/>
<dbReference type="CDD" id="cd09076">
    <property type="entry name" value="L1-EN"/>
    <property type="match status" value="1"/>
</dbReference>
<dbReference type="SUPFAM" id="SSF56219">
    <property type="entry name" value="DNase I-like"/>
    <property type="match status" value="1"/>
</dbReference>
<organism evidence="3 4">
    <name type="scientific">Dicentrarchus labrax</name>
    <name type="common">European seabass</name>
    <name type="synonym">Morone labrax</name>
    <dbReference type="NCBI Taxonomy" id="13489"/>
    <lineage>
        <taxon>Eukaryota</taxon>
        <taxon>Metazoa</taxon>
        <taxon>Chordata</taxon>
        <taxon>Craniata</taxon>
        <taxon>Vertebrata</taxon>
        <taxon>Euteleostomi</taxon>
        <taxon>Actinopterygii</taxon>
        <taxon>Neopterygii</taxon>
        <taxon>Teleostei</taxon>
        <taxon>Neoteleostei</taxon>
        <taxon>Acanthomorphata</taxon>
        <taxon>Eupercaria</taxon>
        <taxon>Moronidae</taxon>
        <taxon>Dicentrarchus</taxon>
    </lineage>
</organism>
<dbReference type="InterPro" id="IPR036691">
    <property type="entry name" value="Endo/exonu/phosph_ase_sf"/>
</dbReference>
<evidence type="ECO:0000313" key="3">
    <source>
        <dbReference type="Ensembl" id="ENSDLAP00005070017.1"/>
    </source>
</evidence>
<dbReference type="Pfam" id="PF00078">
    <property type="entry name" value="RVT_1"/>
    <property type="match status" value="1"/>
</dbReference>
<feature type="domain" description="Reverse transcriptase" evidence="1">
    <location>
        <begin position="533"/>
        <end position="669"/>
    </location>
</feature>
<dbReference type="GO" id="GO:0003824">
    <property type="term" value="F:catalytic activity"/>
    <property type="evidence" value="ECO:0007669"/>
    <property type="project" value="InterPro"/>
</dbReference>
<dbReference type="Pfam" id="PF03372">
    <property type="entry name" value="Exo_endo_phos"/>
    <property type="match status" value="1"/>
</dbReference>
<feature type="domain" description="Endonuclease/exonuclease/phosphatase" evidence="2">
    <location>
        <begin position="21"/>
        <end position="244"/>
    </location>
</feature>
<dbReference type="InterPro" id="IPR005135">
    <property type="entry name" value="Endo/exonuclease/phosphatase"/>
</dbReference>
<dbReference type="Gene3D" id="3.60.10.10">
    <property type="entry name" value="Endonuclease/exonuclease/phosphatase"/>
    <property type="match status" value="1"/>
</dbReference>
<dbReference type="AlphaFoldDB" id="A0A8P4G9K3"/>
<protein>
    <recommendedName>
        <fullName evidence="5">Reverse transcriptase domain-containing protein</fullName>
    </recommendedName>
</protein>
<dbReference type="InterPro" id="IPR043502">
    <property type="entry name" value="DNA/RNA_pol_sf"/>
</dbReference>